<dbReference type="AlphaFoldDB" id="A0A7S0ZBJ4"/>
<keyword evidence="2" id="KW-0131">Cell cycle</keyword>
<sequence length="578" mass="65515">MHEEIDMSSTGDLSYDLNWDLNSWFDWTPTLRKLLQELNSFDEKDQIILNLCSNSFAVFVSRCYENLSQSLQNKNHLRVSLGSGPILYSTELYVSLISRILRALVAQDLQSIRNWITLNAIHKYALNALQSSVQLNYPDALSHERWHLYTFQFLHNCTIQNESVSKDIIEMMSVKLMNKNASGTKDEIFDLLESGMRSECGRIRCACLSVVVNACINLKSSSEFELVSRVNECGGTIQQIFTLHHEINMRLNGNFNENKGENEDSEEEWNIWIDCLLKNLLERDLFCVLFKQCCESINVGVDSIGLVDVIFTSSILQALESALDAEFHRDPSENQGLSSSKVLNNSSALYLFCVSSKSIQCITTLFHGMIFNAALKPRNNHNNCENCLTSVERCEIIHCCCGILSTVALCFTEFQFVASPTTRSSESLKQISKMHRNQLVIAAECCLNVLRILEDQSLSVSHALDSVSDGIRVDVIRLLALCSAIIPDEIHDQGGIELILCQTQLFDGNNMYTREWSIVAVRELCTRSESCRKRIAQLQLHEIRNNQRLTEAGFEAFLDPNTNQPRLRSVVPTVRHPN</sequence>
<dbReference type="GO" id="GO:0051301">
    <property type="term" value="P:cell division"/>
    <property type="evidence" value="ECO:0007669"/>
    <property type="project" value="UniProtKB-KW"/>
</dbReference>
<name>A0A7S0ZBJ4_9RHOD</name>
<feature type="domain" description="Ataxin-10" evidence="3">
    <location>
        <begin position="473"/>
        <end position="561"/>
    </location>
</feature>
<evidence type="ECO:0000313" key="4">
    <source>
        <dbReference type="EMBL" id="CAD8816781.1"/>
    </source>
</evidence>
<dbReference type="PANTHER" id="PTHR13255">
    <property type="entry name" value="ATAXIN-10"/>
    <property type="match status" value="1"/>
</dbReference>
<dbReference type="GO" id="GO:0005829">
    <property type="term" value="C:cytosol"/>
    <property type="evidence" value="ECO:0007669"/>
    <property type="project" value="TreeGrafter"/>
</dbReference>
<dbReference type="PANTHER" id="PTHR13255:SF0">
    <property type="entry name" value="ATAXIN-10"/>
    <property type="match status" value="1"/>
</dbReference>
<evidence type="ECO:0000259" key="3">
    <source>
        <dbReference type="Pfam" id="PF09759"/>
    </source>
</evidence>
<evidence type="ECO:0000256" key="2">
    <source>
        <dbReference type="ARBA" id="ARBA00023306"/>
    </source>
</evidence>
<keyword evidence="1" id="KW-0132">Cell division</keyword>
<dbReference type="EMBL" id="HBFP01001604">
    <property type="protein sequence ID" value="CAD8816781.1"/>
    <property type="molecule type" value="Transcribed_RNA"/>
</dbReference>
<proteinExistence type="predicted"/>
<dbReference type="InterPro" id="IPR051374">
    <property type="entry name" value="Ataxin-10/CTR86_families"/>
</dbReference>
<protein>
    <recommendedName>
        <fullName evidence="3">Ataxin-10 domain-containing protein</fullName>
    </recommendedName>
</protein>
<accession>A0A7S0ZBJ4</accession>
<dbReference type="InterPro" id="IPR019156">
    <property type="entry name" value="Ataxin-10_domain"/>
</dbReference>
<organism evidence="4">
    <name type="scientific">Timspurckia oligopyrenoides</name>
    <dbReference type="NCBI Taxonomy" id="708627"/>
    <lineage>
        <taxon>Eukaryota</taxon>
        <taxon>Rhodophyta</taxon>
        <taxon>Bangiophyceae</taxon>
        <taxon>Porphyridiales</taxon>
        <taxon>Porphyridiaceae</taxon>
        <taxon>Timspurckia</taxon>
    </lineage>
</organism>
<gene>
    <name evidence="4" type="ORF">TOLI1172_LOCUS1169</name>
</gene>
<reference evidence="4" key="1">
    <citation type="submission" date="2021-01" db="EMBL/GenBank/DDBJ databases">
        <authorList>
            <person name="Corre E."/>
            <person name="Pelletier E."/>
            <person name="Niang G."/>
            <person name="Scheremetjew M."/>
            <person name="Finn R."/>
            <person name="Kale V."/>
            <person name="Holt S."/>
            <person name="Cochrane G."/>
            <person name="Meng A."/>
            <person name="Brown T."/>
            <person name="Cohen L."/>
        </authorList>
    </citation>
    <scope>NUCLEOTIDE SEQUENCE</scope>
    <source>
        <strain evidence="4">CCMP3278</strain>
    </source>
</reference>
<dbReference type="Pfam" id="PF09759">
    <property type="entry name" value="Atx10homo_assoc"/>
    <property type="match status" value="1"/>
</dbReference>
<evidence type="ECO:0000256" key="1">
    <source>
        <dbReference type="ARBA" id="ARBA00022618"/>
    </source>
</evidence>